<dbReference type="AlphaFoldDB" id="A0A086TJD5"/>
<dbReference type="EMBL" id="KN042434">
    <property type="protein sequence ID" value="KFH62062.1"/>
    <property type="molecule type" value="Genomic_DNA"/>
</dbReference>
<reference evidence="1 2" key="1">
    <citation type="submission" date="2011-02" db="EMBL/GenBank/DDBJ databases">
        <title>The Genome Sequence of Mortierella verticillata NRRL 6337.</title>
        <authorList>
            <consortium name="The Broad Institute Genome Sequencing Platform"/>
            <person name="Russ C."/>
            <person name="Cuomo C."/>
            <person name="Burger G."/>
            <person name="Gray M.W."/>
            <person name="Holland P.W.H."/>
            <person name="King N."/>
            <person name="Lang F.B.F."/>
            <person name="Roger A.J."/>
            <person name="Ruiz-Trillo I."/>
            <person name="Young S.K."/>
            <person name="Zeng Q."/>
            <person name="Gargeya S."/>
            <person name="Alvarado L."/>
            <person name="Berlin A."/>
            <person name="Chapman S.B."/>
            <person name="Chen Z."/>
            <person name="Freedman E."/>
            <person name="Gellesch M."/>
            <person name="Goldberg J."/>
            <person name="Griggs A."/>
            <person name="Gujja S."/>
            <person name="Heilman E."/>
            <person name="Heiman D."/>
            <person name="Howarth C."/>
            <person name="Mehta T."/>
            <person name="Neiman D."/>
            <person name="Pearson M."/>
            <person name="Roberts A."/>
            <person name="Saif S."/>
            <person name="Shea T."/>
            <person name="Shenoy N."/>
            <person name="Sisk P."/>
            <person name="Stolte C."/>
            <person name="Sykes S."/>
            <person name="White J."/>
            <person name="Yandava C."/>
            <person name="Haas B."/>
            <person name="Nusbaum C."/>
            <person name="Birren B."/>
        </authorList>
    </citation>
    <scope>NUCLEOTIDE SEQUENCE [LARGE SCALE GENOMIC DNA]</scope>
    <source>
        <strain evidence="1 2">NRRL 6337</strain>
    </source>
</reference>
<dbReference type="PANTHER" id="PTHR33050:SF7">
    <property type="entry name" value="RIBONUCLEASE H"/>
    <property type="match status" value="1"/>
</dbReference>
<keyword evidence="2" id="KW-1185">Reference proteome</keyword>
<name>A0A086TJD5_9FUNG</name>
<evidence type="ECO:0000313" key="2">
    <source>
        <dbReference type="Proteomes" id="UP000243308"/>
    </source>
</evidence>
<dbReference type="CDD" id="cd09275">
    <property type="entry name" value="RNase_HI_RT_DIRS1"/>
    <property type="match status" value="1"/>
</dbReference>
<dbReference type="PANTHER" id="PTHR33050">
    <property type="entry name" value="REVERSE TRANSCRIPTASE DOMAIN-CONTAINING PROTEIN"/>
    <property type="match status" value="1"/>
</dbReference>
<dbReference type="Proteomes" id="UP000243308">
    <property type="component" value="Unassembled WGS sequence"/>
</dbReference>
<organism evidence="1 2">
    <name type="scientific">Podila verticillata NRRL 6337</name>
    <dbReference type="NCBI Taxonomy" id="1069443"/>
    <lineage>
        <taxon>Eukaryota</taxon>
        <taxon>Fungi</taxon>
        <taxon>Fungi incertae sedis</taxon>
        <taxon>Mucoromycota</taxon>
        <taxon>Mortierellomycotina</taxon>
        <taxon>Mortierellomycetes</taxon>
        <taxon>Mortierellales</taxon>
        <taxon>Mortierellaceae</taxon>
        <taxon>Podila</taxon>
    </lineage>
</organism>
<dbReference type="OrthoDB" id="2438604at2759"/>
<protein>
    <recommendedName>
        <fullName evidence="3">RNase H type-1 domain-containing protein</fullName>
    </recommendedName>
</protein>
<gene>
    <name evidence="1" type="ORF">MVEG_12216</name>
</gene>
<proteinExistence type="predicted"/>
<dbReference type="InterPro" id="IPR052055">
    <property type="entry name" value="Hepadnavirus_pol/RT"/>
</dbReference>
<evidence type="ECO:0000313" key="1">
    <source>
        <dbReference type="EMBL" id="KFH62062.1"/>
    </source>
</evidence>
<accession>A0A086TJD5</accession>
<evidence type="ECO:0008006" key="3">
    <source>
        <dbReference type="Google" id="ProtNLM"/>
    </source>
</evidence>
<sequence length="213" mass="24644">MIFFGSDSDISQIRSTYPIRKPTSDNGWGIVIGNRSWSGLWLMPQRHLHINTKELLMVFMAADLQECQGQMLNIICDNMTSIAYINHFGGTHSPELMHWATKLWDRCLKTGTRLKMTYISSSFNPANAPSHQMIAQLEWSIDPSFFLWMDKKWGPHKVDLFASEQNHQTTCFMTWKPCKMAMAWDALQQPWMTLGRVYCCPPWNLIPAVLQKV</sequence>